<dbReference type="AlphaFoldDB" id="A0AAV3ZFA4"/>
<keyword evidence="2" id="KW-1185">Reference proteome</keyword>
<evidence type="ECO:0000313" key="2">
    <source>
        <dbReference type="Proteomes" id="UP000735302"/>
    </source>
</evidence>
<name>A0AAV3ZFA4_9GAST</name>
<evidence type="ECO:0000313" key="1">
    <source>
        <dbReference type="EMBL" id="GFN93264.1"/>
    </source>
</evidence>
<gene>
    <name evidence="1" type="ORF">PoB_001977000</name>
</gene>
<proteinExistence type="predicted"/>
<comment type="caution">
    <text evidence="1">The sequence shown here is derived from an EMBL/GenBank/DDBJ whole genome shotgun (WGS) entry which is preliminary data.</text>
</comment>
<dbReference type="Proteomes" id="UP000735302">
    <property type="component" value="Unassembled WGS sequence"/>
</dbReference>
<organism evidence="1 2">
    <name type="scientific">Plakobranchus ocellatus</name>
    <dbReference type="NCBI Taxonomy" id="259542"/>
    <lineage>
        <taxon>Eukaryota</taxon>
        <taxon>Metazoa</taxon>
        <taxon>Spiralia</taxon>
        <taxon>Lophotrochozoa</taxon>
        <taxon>Mollusca</taxon>
        <taxon>Gastropoda</taxon>
        <taxon>Heterobranchia</taxon>
        <taxon>Euthyneura</taxon>
        <taxon>Panpulmonata</taxon>
        <taxon>Sacoglossa</taxon>
        <taxon>Placobranchoidea</taxon>
        <taxon>Plakobranchidae</taxon>
        <taxon>Plakobranchus</taxon>
    </lineage>
</organism>
<sequence length="96" mass="10951">MQLSQIVADIVRVHRRPLESRALEVEPVSQNTRKFVFRIQRPPGFCLPCGLLLDAAERLRTLLKQICPKLVSMDFQISIEIFSPVLPSSPEHLDQS</sequence>
<protein>
    <submittedName>
        <fullName evidence="1">Uncharacterized protein</fullName>
    </submittedName>
</protein>
<dbReference type="EMBL" id="BLXT01002328">
    <property type="protein sequence ID" value="GFN93264.1"/>
    <property type="molecule type" value="Genomic_DNA"/>
</dbReference>
<reference evidence="1 2" key="1">
    <citation type="journal article" date="2021" name="Elife">
        <title>Chloroplast acquisition without the gene transfer in kleptoplastic sea slugs, Plakobranchus ocellatus.</title>
        <authorList>
            <person name="Maeda T."/>
            <person name="Takahashi S."/>
            <person name="Yoshida T."/>
            <person name="Shimamura S."/>
            <person name="Takaki Y."/>
            <person name="Nagai Y."/>
            <person name="Toyoda A."/>
            <person name="Suzuki Y."/>
            <person name="Arimoto A."/>
            <person name="Ishii H."/>
            <person name="Satoh N."/>
            <person name="Nishiyama T."/>
            <person name="Hasebe M."/>
            <person name="Maruyama T."/>
            <person name="Minagawa J."/>
            <person name="Obokata J."/>
            <person name="Shigenobu S."/>
        </authorList>
    </citation>
    <scope>NUCLEOTIDE SEQUENCE [LARGE SCALE GENOMIC DNA]</scope>
</reference>
<accession>A0AAV3ZFA4</accession>